<dbReference type="STRING" id="1410661.GCA_000702205_01253"/>
<accession>A0A1H5U1Z9</accession>
<evidence type="ECO:0000313" key="3">
    <source>
        <dbReference type="Proteomes" id="UP000236726"/>
    </source>
</evidence>
<keyword evidence="3" id="KW-1185">Reference proteome</keyword>
<gene>
    <name evidence="2" type="ORF">SAMN05216537_10628</name>
</gene>
<protein>
    <submittedName>
        <fullName evidence="2">Uncharacterized protein</fullName>
    </submittedName>
</protein>
<dbReference type="EMBL" id="FNUL01000006">
    <property type="protein sequence ID" value="SEF69040.1"/>
    <property type="molecule type" value="Genomic_DNA"/>
</dbReference>
<reference evidence="2 3" key="1">
    <citation type="submission" date="2016-10" db="EMBL/GenBank/DDBJ databases">
        <authorList>
            <person name="de Groot N.N."/>
        </authorList>
    </citation>
    <scope>NUCLEOTIDE SEQUENCE [LARGE SCALE GENOMIC DNA]</scope>
    <source>
        <strain evidence="2 3">D15d</strain>
    </source>
</reference>
<organism evidence="2 3">
    <name type="scientific">Lachnospira multipara</name>
    <dbReference type="NCBI Taxonomy" id="28051"/>
    <lineage>
        <taxon>Bacteria</taxon>
        <taxon>Bacillati</taxon>
        <taxon>Bacillota</taxon>
        <taxon>Clostridia</taxon>
        <taxon>Lachnospirales</taxon>
        <taxon>Lachnospiraceae</taxon>
        <taxon>Lachnospira</taxon>
    </lineage>
</organism>
<evidence type="ECO:0000256" key="1">
    <source>
        <dbReference type="SAM" id="MobiDB-lite"/>
    </source>
</evidence>
<feature type="region of interest" description="Disordered" evidence="1">
    <location>
        <begin position="82"/>
        <end position="101"/>
    </location>
</feature>
<dbReference type="RefSeq" id="WP_103952623.1">
    <property type="nucleotide sequence ID" value="NZ_FNUL01000006.1"/>
</dbReference>
<sequence>MKSFAKTIRFYDTHKDQVAIKAISNFAEYGFSSANEMVVTALYELAERHNNHSSNELPLDELADKIVAKLGGNITIVSGTTEANPSSCVSSGPETWDAPEPVTDDNIGDVMADILSF</sequence>
<evidence type="ECO:0000313" key="2">
    <source>
        <dbReference type="EMBL" id="SEF69040.1"/>
    </source>
</evidence>
<feature type="compositionally biased region" description="Polar residues" evidence="1">
    <location>
        <begin position="82"/>
        <end position="93"/>
    </location>
</feature>
<dbReference type="AlphaFoldDB" id="A0A1H5U1Z9"/>
<proteinExistence type="predicted"/>
<name>A0A1H5U1Z9_9FIRM</name>
<dbReference type="Proteomes" id="UP000236726">
    <property type="component" value="Unassembled WGS sequence"/>
</dbReference>